<comment type="catalytic activity">
    <reaction evidence="1 7">
        <text>[protein]-peptidylproline (omega=180) = [protein]-peptidylproline (omega=0)</text>
        <dbReference type="Rhea" id="RHEA:16237"/>
        <dbReference type="Rhea" id="RHEA-COMP:10747"/>
        <dbReference type="Rhea" id="RHEA-COMP:10748"/>
        <dbReference type="ChEBI" id="CHEBI:83833"/>
        <dbReference type="ChEBI" id="CHEBI:83834"/>
        <dbReference type="EC" id="5.2.1.8"/>
    </reaction>
</comment>
<dbReference type="PANTHER" id="PTHR46512:SF9">
    <property type="entry name" value="PEPTIDYLPROLYL ISOMERASE"/>
    <property type="match status" value="1"/>
</dbReference>
<dbReference type="FunFam" id="3.10.50.40:FF:000006">
    <property type="entry name" value="Peptidyl-prolyl cis-trans isomerase"/>
    <property type="match status" value="1"/>
</dbReference>
<keyword evidence="4 8" id="KW-0802">TPR repeat</keyword>
<keyword evidence="13" id="KW-1185">Reference proteome</keyword>
<protein>
    <recommendedName>
        <fullName evidence="2 7">peptidylprolyl isomerase</fullName>
        <ecNumber evidence="2 7">5.2.1.8</ecNumber>
    </recommendedName>
</protein>
<comment type="caution">
    <text evidence="12">The sequence shown here is derived from an EMBL/GenBank/DDBJ whole genome shotgun (WGS) entry which is preliminary data.</text>
</comment>
<dbReference type="AlphaFoldDB" id="A0A8J2SU78"/>
<accession>A0A8J2SU78</accession>
<evidence type="ECO:0000256" key="6">
    <source>
        <dbReference type="ARBA" id="ARBA00023235"/>
    </source>
</evidence>
<keyword evidence="3" id="KW-0677">Repeat</keyword>
<dbReference type="Gene3D" id="2.40.100.10">
    <property type="entry name" value="Cyclophilin-like"/>
    <property type="match status" value="1"/>
</dbReference>
<dbReference type="Pfam" id="PF00160">
    <property type="entry name" value="Pro_isomerase"/>
    <property type="match status" value="1"/>
</dbReference>
<dbReference type="PRINTS" id="PR00153">
    <property type="entry name" value="CSAPPISMRASE"/>
</dbReference>
<dbReference type="SUPFAM" id="SSF54534">
    <property type="entry name" value="FKBP-like"/>
    <property type="match status" value="1"/>
</dbReference>
<dbReference type="EMBL" id="CAKKNE010000004">
    <property type="protein sequence ID" value="CAH0374492.1"/>
    <property type="molecule type" value="Genomic_DNA"/>
</dbReference>
<feature type="domain" description="PPIase FKBP-type" evidence="10">
    <location>
        <begin position="39"/>
        <end position="128"/>
    </location>
</feature>
<dbReference type="InterPro" id="IPR029000">
    <property type="entry name" value="Cyclophilin-like_dom_sf"/>
</dbReference>
<feature type="compositionally biased region" description="Low complexity" evidence="9">
    <location>
        <begin position="506"/>
        <end position="524"/>
    </location>
</feature>
<feature type="repeat" description="TPR" evidence="8">
    <location>
        <begin position="231"/>
        <end position="264"/>
    </location>
</feature>
<reference evidence="12" key="1">
    <citation type="submission" date="2021-11" db="EMBL/GenBank/DDBJ databases">
        <authorList>
            <consortium name="Genoscope - CEA"/>
            <person name="William W."/>
        </authorList>
    </citation>
    <scope>NUCLEOTIDE SEQUENCE</scope>
</reference>
<dbReference type="InterPro" id="IPR011990">
    <property type="entry name" value="TPR-like_helical_dom_sf"/>
</dbReference>
<dbReference type="InterPro" id="IPR001179">
    <property type="entry name" value="PPIase_FKBP_dom"/>
</dbReference>
<dbReference type="GO" id="GO:0003755">
    <property type="term" value="F:peptidyl-prolyl cis-trans isomerase activity"/>
    <property type="evidence" value="ECO:0007669"/>
    <property type="project" value="UniProtKB-KW"/>
</dbReference>
<dbReference type="SUPFAM" id="SSF50891">
    <property type="entry name" value="Cyclophilin-like"/>
    <property type="match status" value="1"/>
</dbReference>
<dbReference type="Proteomes" id="UP000789595">
    <property type="component" value="Unassembled WGS sequence"/>
</dbReference>
<proteinExistence type="predicted"/>
<feature type="domain" description="PPIase cyclophilin-type" evidence="11">
    <location>
        <begin position="335"/>
        <end position="489"/>
    </location>
</feature>
<sequence length="524" mass="57293">MSDEAGPPTNTPDWEELQQGVRKCITKEGTNPKVYAAPGMEVCVHYTGTLPGSTEPFDCSRKRGQPFTFELGAGSVITGWDAAFEKIAVGERALLEIESEWAYGKEGHPPTIPPDATLHFDVELLSCGEKKKELNMMTSEEKLAEASKQKQAGLDAYGKKDWAEARSLFAEAIFYCDAAYYSRENKAMPTDVGNIYLSAHLNASQCALNEKDWPGACAYATRAIKCVPDSVKGLYRRGVARTHMGLLEEAREDLKQANTLDPKNKAVRSAWSDLRKKFAEQSKQQKKAFGGTFDKASLFKDKPSSMPPSTTENPYAYLRIRATPRGSSEEQPFDGTIVLRVFADACPRTSKNFLALCKGGKKGRDLGSALHYKGTPIHRIAKDFMIQGGDVHRRDGSSGESIYGRTFADEHFKLKFDKPGRLAMANRGKDCNHSQFFITCAEATHCNDSYVVFGEVVSGLEFVGRVASLDVDDKDAPSSYAVEIADCGLLSREEGEKALAEEADRAAQASKAAGAPEAKVAVAE</sequence>
<evidence type="ECO:0000256" key="4">
    <source>
        <dbReference type="ARBA" id="ARBA00022803"/>
    </source>
</evidence>
<evidence type="ECO:0000259" key="11">
    <source>
        <dbReference type="PROSITE" id="PS50072"/>
    </source>
</evidence>
<evidence type="ECO:0000259" key="10">
    <source>
        <dbReference type="PROSITE" id="PS50059"/>
    </source>
</evidence>
<dbReference type="InterPro" id="IPR002130">
    <property type="entry name" value="Cyclophilin-type_PPIase_dom"/>
</dbReference>
<evidence type="ECO:0000256" key="5">
    <source>
        <dbReference type="ARBA" id="ARBA00023110"/>
    </source>
</evidence>
<dbReference type="InterPro" id="IPR019734">
    <property type="entry name" value="TPR_rpt"/>
</dbReference>
<dbReference type="PROSITE" id="PS50059">
    <property type="entry name" value="FKBP_PPIASE"/>
    <property type="match status" value="1"/>
</dbReference>
<evidence type="ECO:0000313" key="13">
    <source>
        <dbReference type="Proteomes" id="UP000789595"/>
    </source>
</evidence>
<evidence type="ECO:0000256" key="8">
    <source>
        <dbReference type="PROSITE-ProRule" id="PRU00339"/>
    </source>
</evidence>
<evidence type="ECO:0000256" key="2">
    <source>
        <dbReference type="ARBA" id="ARBA00013194"/>
    </source>
</evidence>
<dbReference type="InterPro" id="IPR050754">
    <property type="entry name" value="FKBP4/5/8-like"/>
</dbReference>
<dbReference type="PROSITE" id="PS50072">
    <property type="entry name" value="CSA_PPIASE_2"/>
    <property type="match status" value="1"/>
</dbReference>
<keyword evidence="6 7" id="KW-0413">Isomerase</keyword>
<dbReference type="OrthoDB" id="1902587at2759"/>
<dbReference type="Gene3D" id="3.10.50.40">
    <property type="match status" value="1"/>
</dbReference>
<name>A0A8J2SU78_9STRA</name>
<dbReference type="PROSITE" id="PS50005">
    <property type="entry name" value="TPR"/>
    <property type="match status" value="1"/>
</dbReference>
<keyword evidence="5 7" id="KW-0697">Rotamase</keyword>
<dbReference type="EC" id="5.2.1.8" evidence="2 7"/>
<feature type="region of interest" description="Disordered" evidence="9">
    <location>
        <begin position="500"/>
        <end position="524"/>
    </location>
</feature>
<organism evidence="12 13">
    <name type="scientific">Pelagomonas calceolata</name>
    <dbReference type="NCBI Taxonomy" id="35677"/>
    <lineage>
        <taxon>Eukaryota</taxon>
        <taxon>Sar</taxon>
        <taxon>Stramenopiles</taxon>
        <taxon>Ochrophyta</taxon>
        <taxon>Pelagophyceae</taxon>
        <taxon>Pelagomonadales</taxon>
        <taxon>Pelagomonadaceae</taxon>
        <taxon>Pelagomonas</taxon>
    </lineage>
</organism>
<evidence type="ECO:0000313" key="12">
    <source>
        <dbReference type="EMBL" id="CAH0374492.1"/>
    </source>
</evidence>
<evidence type="ECO:0000256" key="1">
    <source>
        <dbReference type="ARBA" id="ARBA00000971"/>
    </source>
</evidence>
<dbReference type="InterPro" id="IPR046357">
    <property type="entry name" value="PPIase_dom_sf"/>
</dbReference>
<evidence type="ECO:0000256" key="9">
    <source>
        <dbReference type="SAM" id="MobiDB-lite"/>
    </source>
</evidence>
<evidence type="ECO:0000256" key="3">
    <source>
        <dbReference type="ARBA" id="ARBA00022737"/>
    </source>
</evidence>
<evidence type="ECO:0000256" key="7">
    <source>
        <dbReference type="PROSITE-ProRule" id="PRU00277"/>
    </source>
</evidence>
<dbReference type="FunFam" id="2.40.100.10:FF:000025">
    <property type="entry name" value="Peptidyl-prolyl cis-trans isomerase CYP19-2"/>
    <property type="match status" value="1"/>
</dbReference>
<dbReference type="Pfam" id="PF00254">
    <property type="entry name" value="FKBP_C"/>
    <property type="match status" value="1"/>
</dbReference>
<dbReference type="Gene3D" id="1.25.40.10">
    <property type="entry name" value="Tetratricopeptide repeat domain"/>
    <property type="match status" value="1"/>
</dbReference>
<dbReference type="SMART" id="SM00028">
    <property type="entry name" value="TPR"/>
    <property type="match status" value="2"/>
</dbReference>
<dbReference type="PANTHER" id="PTHR46512">
    <property type="entry name" value="PEPTIDYLPROLYL ISOMERASE"/>
    <property type="match status" value="1"/>
</dbReference>
<dbReference type="SUPFAM" id="SSF48452">
    <property type="entry name" value="TPR-like"/>
    <property type="match status" value="1"/>
</dbReference>
<gene>
    <name evidence="12" type="ORF">PECAL_4P17770</name>
</gene>